<dbReference type="EMBL" id="JX878671">
    <property type="protein sequence ID" value="AFV50787.1"/>
    <property type="molecule type" value="Genomic_DNA"/>
</dbReference>
<keyword evidence="3" id="KW-1185">Reference proteome</keyword>
<dbReference type="RefSeq" id="YP_007112852.1">
    <property type="nucleotide sequence ID" value="NC_019726.1"/>
</dbReference>
<protein>
    <submittedName>
        <fullName evidence="2">Uncharacterized protein</fullName>
    </submittedName>
</protein>
<keyword evidence="1" id="KW-0812">Transmembrane</keyword>
<feature type="transmembrane region" description="Helical" evidence="1">
    <location>
        <begin position="17"/>
        <end position="37"/>
    </location>
</feature>
<keyword evidence="1" id="KW-1133">Transmembrane helix</keyword>
<evidence type="ECO:0000313" key="3">
    <source>
        <dbReference type="Proteomes" id="UP000009395"/>
    </source>
</evidence>
<accession>K7QN48</accession>
<dbReference type="GeneID" id="14181295"/>
<dbReference type="KEGG" id="vg:14181295"/>
<evidence type="ECO:0000313" key="2">
    <source>
        <dbReference type="EMBL" id="AFV50787.1"/>
    </source>
</evidence>
<sequence>MLILIHKVKQIREVNKMMIWILVFMVIPFVLGFINGWNSEEEN</sequence>
<keyword evidence="1" id="KW-0472">Membrane</keyword>
<name>K7QN48_9CAUD</name>
<proteinExistence type="predicted"/>
<evidence type="ECO:0000256" key="1">
    <source>
        <dbReference type="SAM" id="Phobius"/>
    </source>
</evidence>
<dbReference type="Proteomes" id="UP000009395">
    <property type="component" value="Segment"/>
</dbReference>
<organism evidence="2 3">
    <name type="scientific">Staphylococcus phage JD007</name>
    <dbReference type="NCBI Taxonomy" id="1239383"/>
    <lineage>
        <taxon>Viruses</taxon>
        <taxon>Duplodnaviria</taxon>
        <taxon>Heunggongvirae</taxon>
        <taxon>Uroviricota</taxon>
        <taxon>Caudoviricetes</taxon>
        <taxon>Herelleviridae</taxon>
        <taxon>Twortvirinae</taxon>
        <taxon>Kayvirus</taxon>
        <taxon>Kayvirus JD7</taxon>
    </lineage>
</organism>
<reference evidence="2 3" key="1">
    <citation type="journal article" date="2012" name="J. Virol.">
        <title>Complete Genome Sequence of Wide-Host-Range Staphylococcus aureus Phage JD007.</title>
        <authorList>
            <person name="Cui Z."/>
            <person name="Song Z."/>
            <person name="Wang Y."/>
            <person name="Zeng L."/>
            <person name="Shen W."/>
            <person name="Wang Z."/>
            <person name="Li Q."/>
            <person name="He P."/>
            <person name="Qin J."/>
            <person name="Guo X."/>
        </authorList>
    </citation>
    <scope>NUCLEOTIDE SEQUENCE [LARGE SCALE GENOMIC DNA]</scope>
</reference>